<feature type="domain" description="Pectinesterase inhibitor" evidence="2">
    <location>
        <begin position="2"/>
        <end position="74"/>
    </location>
</feature>
<dbReference type="GO" id="GO:0004857">
    <property type="term" value="F:enzyme inhibitor activity"/>
    <property type="evidence" value="ECO:0007669"/>
    <property type="project" value="InterPro"/>
</dbReference>
<dbReference type="EMBL" id="AP019302">
    <property type="protein sequence ID" value="BBH05758.1"/>
    <property type="molecule type" value="Genomic_DNA"/>
</dbReference>
<name>A0A4Y1RPB0_PRUDU</name>
<gene>
    <name evidence="3" type="ORF">Prudu_017242</name>
</gene>
<evidence type="ECO:0000259" key="2">
    <source>
        <dbReference type="Pfam" id="PF04043"/>
    </source>
</evidence>
<reference evidence="3" key="1">
    <citation type="journal article" date="2019" name="Science">
        <title>Mutation of a bHLH transcription factor allowed almond domestication.</title>
        <authorList>
            <person name="Sanchez-Perez R."/>
            <person name="Pavan S."/>
            <person name="Mazzeo R."/>
            <person name="Moldovan C."/>
            <person name="Aiese Cigliano R."/>
            <person name="Del Cueto J."/>
            <person name="Ricciardi F."/>
            <person name="Lotti C."/>
            <person name="Ricciardi L."/>
            <person name="Dicenta F."/>
            <person name="Lopez-Marques R.L."/>
            <person name="Lindberg Moller B."/>
        </authorList>
    </citation>
    <scope>NUCLEOTIDE SEQUENCE</scope>
</reference>
<protein>
    <submittedName>
        <fullName evidence="3">Cell wall / vacuolar inhibitor of fructosidase 2</fullName>
    </submittedName>
</protein>
<dbReference type="InterPro" id="IPR035513">
    <property type="entry name" value="Invertase/methylesterase_inhib"/>
</dbReference>
<sequence>MVGIGMANATATSSYLSSQLVSSRNNDTNMKKVLKECADKYGFAGDALQASVKDLASESYDYASMHINAAADYPMLATMPSKGTQLWLILQNLQEERRV</sequence>
<dbReference type="Pfam" id="PF04043">
    <property type="entry name" value="PMEI"/>
    <property type="match status" value="1"/>
</dbReference>
<feature type="compositionally biased region" description="Low complexity" evidence="1">
    <location>
        <begin position="13"/>
        <end position="23"/>
    </location>
</feature>
<dbReference type="AlphaFoldDB" id="A0A4Y1RPB0"/>
<evidence type="ECO:0000313" key="3">
    <source>
        <dbReference type="EMBL" id="BBH05758.1"/>
    </source>
</evidence>
<evidence type="ECO:0000256" key="1">
    <source>
        <dbReference type="SAM" id="MobiDB-lite"/>
    </source>
</evidence>
<dbReference type="SUPFAM" id="SSF101148">
    <property type="entry name" value="Plant invertase/pectin methylesterase inhibitor"/>
    <property type="match status" value="1"/>
</dbReference>
<proteinExistence type="predicted"/>
<dbReference type="Gene3D" id="1.20.140.40">
    <property type="entry name" value="Invertase/pectin methylesterase inhibitor family protein"/>
    <property type="match status" value="1"/>
</dbReference>
<dbReference type="CDD" id="cd14859">
    <property type="entry name" value="PMEI_like"/>
    <property type="match status" value="1"/>
</dbReference>
<dbReference type="NCBIfam" id="TIGR01614">
    <property type="entry name" value="PME_inhib"/>
    <property type="match status" value="1"/>
</dbReference>
<organism evidence="3">
    <name type="scientific">Prunus dulcis</name>
    <name type="common">Almond</name>
    <name type="synonym">Amygdalus dulcis</name>
    <dbReference type="NCBI Taxonomy" id="3755"/>
    <lineage>
        <taxon>Eukaryota</taxon>
        <taxon>Viridiplantae</taxon>
        <taxon>Streptophyta</taxon>
        <taxon>Embryophyta</taxon>
        <taxon>Tracheophyta</taxon>
        <taxon>Spermatophyta</taxon>
        <taxon>Magnoliopsida</taxon>
        <taxon>eudicotyledons</taxon>
        <taxon>Gunneridae</taxon>
        <taxon>Pentapetalae</taxon>
        <taxon>rosids</taxon>
        <taxon>fabids</taxon>
        <taxon>Rosales</taxon>
        <taxon>Rosaceae</taxon>
        <taxon>Amygdaloideae</taxon>
        <taxon>Amygdaleae</taxon>
        <taxon>Prunus</taxon>
    </lineage>
</organism>
<accession>A0A4Y1RPB0</accession>
<feature type="region of interest" description="Disordered" evidence="1">
    <location>
        <begin position="1"/>
        <end position="23"/>
    </location>
</feature>
<dbReference type="InterPro" id="IPR006501">
    <property type="entry name" value="Pectinesterase_inhib_dom"/>
</dbReference>